<keyword evidence="4" id="KW-1185">Reference proteome</keyword>
<accession>A0A8J8NRR2</accession>
<evidence type="ECO:0000256" key="1">
    <source>
        <dbReference type="SAM" id="Coils"/>
    </source>
</evidence>
<gene>
    <name evidence="3" type="ORF">FGO68_gene14323</name>
</gene>
<reference evidence="3" key="1">
    <citation type="submission" date="2019-06" db="EMBL/GenBank/DDBJ databases">
        <authorList>
            <person name="Zheng W."/>
        </authorList>
    </citation>
    <scope>NUCLEOTIDE SEQUENCE</scope>
    <source>
        <strain evidence="3">QDHG01</strain>
    </source>
</reference>
<feature type="compositionally biased region" description="Low complexity" evidence="2">
    <location>
        <begin position="296"/>
        <end position="306"/>
    </location>
</feature>
<dbReference type="Proteomes" id="UP000785679">
    <property type="component" value="Unassembled WGS sequence"/>
</dbReference>
<sequence length="593" mass="67499">MKQQLSHRRSRGAASSQLSSNPRNLAKSVVLTQNGTKNNPLLTEPSPLPLPPGSTAISNRNSLHLVCTTEEVRTQRIEHQTNDESDENQQRVGGGDAMTSQFDATHSQHDLSQHIMQHQQSIRIVHHDVDSLEEQHDCGTLVIRDIPSHLLLQQQAHPDEDEENLLDLALQKLHSFTQSGELPYTLLKRVIQELHDREVTAEYEKRERMVARVLEMQRENEELMKQIQHFNNRPSPLSNRSLIMNLGTAQQQQDNNAFSFDQPNSQVSFQQYFTQQQLANRKPSASSDGEGLDLHPLNGGSLTLSSSPPLLNPQLFLQSPYLDQEHIQQHQIQPRIDEDYCPENYRSESIHQGVYQQVLNEQDNNGEENCTFSDDEEELYDGHPEVVLETNDEMHHLSAEQQKRSIFQSVGSVALLKSSGSMQRIAQRVGPSPYVEYGQQSALKNASMKYLEAYKQVAVPDKSIIIDDKIALKSRNSTIRNSQSASLMLSLPSLQNQHHILQSTTIQSHTTVKKEQPALEEIIPSMMFEQTGSVTIFDAFNQTQQVQRQHQFMTNNQQIIQIIGDKKQQYRTSVPTETLKRQQPRGQESPRFL</sequence>
<feature type="coiled-coil region" evidence="1">
    <location>
        <begin position="206"/>
        <end position="233"/>
    </location>
</feature>
<protein>
    <submittedName>
        <fullName evidence="3">Uncharacterized protein</fullName>
    </submittedName>
</protein>
<feature type="region of interest" description="Disordered" evidence="2">
    <location>
        <begin position="571"/>
        <end position="593"/>
    </location>
</feature>
<evidence type="ECO:0000256" key="2">
    <source>
        <dbReference type="SAM" id="MobiDB-lite"/>
    </source>
</evidence>
<organism evidence="3 4">
    <name type="scientific">Halteria grandinella</name>
    <dbReference type="NCBI Taxonomy" id="5974"/>
    <lineage>
        <taxon>Eukaryota</taxon>
        <taxon>Sar</taxon>
        <taxon>Alveolata</taxon>
        <taxon>Ciliophora</taxon>
        <taxon>Intramacronucleata</taxon>
        <taxon>Spirotrichea</taxon>
        <taxon>Stichotrichia</taxon>
        <taxon>Sporadotrichida</taxon>
        <taxon>Halteriidae</taxon>
        <taxon>Halteria</taxon>
    </lineage>
</organism>
<feature type="region of interest" description="Disordered" evidence="2">
    <location>
        <begin position="276"/>
        <end position="306"/>
    </location>
</feature>
<keyword evidence="1" id="KW-0175">Coiled coil</keyword>
<feature type="compositionally biased region" description="Basic residues" evidence="2">
    <location>
        <begin position="1"/>
        <end position="11"/>
    </location>
</feature>
<feature type="region of interest" description="Disordered" evidence="2">
    <location>
        <begin position="1"/>
        <end position="25"/>
    </location>
</feature>
<evidence type="ECO:0000313" key="4">
    <source>
        <dbReference type="Proteomes" id="UP000785679"/>
    </source>
</evidence>
<feature type="compositionally biased region" description="Polar residues" evidence="2">
    <location>
        <begin position="13"/>
        <end position="23"/>
    </location>
</feature>
<name>A0A8J8NRR2_HALGN</name>
<dbReference type="EMBL" id="RRYP01007148">
    <property type="protein sequence ID" value="TNV80707.1"/>
    <property type="molecule type" value="Genomic_DNA"/>
</dbReference>
<proteinExistence type="predicted"/>
<comment type="caution">
    <text evidence="3">The sequence shown here is derived from an EMBL/GenBank/DDBJ whole genome shotgun (WGS) entry which is preliminary data.</text>
</comment>
<dbReference type="AlphaFoldDB" id="A0A8J8NRR2"/>
<evidence type="ECO:0000313" key="3">
    <source>
        <dbReference type="EMBL" id="TNV80707.1"/>
    </source>
</evidence>